<keyword evidence="1" id="KW-0732">Signal</keyword>
<sequence length="407" mass="45347">MSPEYAMHGHFSVKSDVFSFGVLVLEIISGKKNNSFYQSHGSGDLLTFPARLHRNRTQPIMPTRQLHFDQATSPSAAWSVNDESMITQVYPREAAPTYLYHNCTNTTTFTPNSIYQTNLNHLLSFLSSNSSVEFYKATAGQDPSNSVHGLFLCRGDVNTTACRDCVTTATKEVIRRCPVEKQNIIWYDECQLRYSNRSFFGTVDVLPRIALINTANITEPDRFRRILNATVKAAAAEAANGGDKKYATKEAYVSGFQTLYSLVQCTPDLSTADCNRCLVLAIERLYKFSERLGARVLFPSCNVRYELYPFYYNRTSSPSPTMPKGSSKISTGTIVAIVVPIAATLLLFILGFCFLVRRAKQKSNAGKKENAETDMPTKGIEFNQSTRKAMPLAVNEALNTKAKPFDA</sequence>
<evidence type="ECO:0000313" key="7">
    <source>
        <dbReference type="EMBL" id="KAH7545820.1"/>
    </source>
</evidence>
<dbReference type="InterPro" id="IPR001245">
    <property type="entry name" value="Ser-Thr/Tyr_kinase_cat_dom"/>
</dbReference>
<dbReference type="FunFam" id="3.30.430.20:FF:000013">
    <property type="entry name" value="Cysteine-rich RLK (RECEPTOR-like protein kinase) 23"/>
    <property type="match status" value="1"/>
</dbReference>
<evidence type="ECO:0000256" key="3">
    <source>
        <dbReference type="ARBA" id="ARBA00047558"/>
    </source>
</evidence>
<dbReference type="Proteomes" id="UP000813462">
    <property type="component" value="Unassembled WGS sequence"/>
</dbReference>
<keyword evidence="5" id="KW-0472">Membrane</keyword>
<evidence type="ECO:0000259" key="6">
    <source>
        <dbReference type="PROSITE" id="PS51473"/>
    </source>
</evidence>
<comment type="caution">
    <text evidence="7">The sequence shown here is derived from an EMBL/GenBank/DDBJ whole genome shotgun (WGS) entry which is preliminary data.</text>
</comment>
<dbReference type="CDD" id="cd23509">
    <property type="entry name" value="Gnk2-like"/>
    <property type="match status" value="2"/>
</dbReference>
<dbReference type="Gene3D" id="1.10.510.10">
    <property type="entry name" value="Transferase(Phosphotransferase) domain 1"/>
    <property type="match status" value="1"/>
</dbReference>
<dbReference type="Gene3D" id="3.30.430.20">
    <property type="entry name" value="Gnk2 domain, C-X8-C-X2-C motif"/>
    <property type="match status" value="2"/>
</dbReference>
<dbReference type="SUPFAM" id="SSF56112">
    <property type="entry name" value="Protein kinase-like (PK-like)"/>
    <property type="match status" value="1"/>
</dbReference>
<comment type="catalytic activity">
    <reaction evidence="3">
        <text>L-seryl-[protein] + ATP = O-phospho-L-seryl-[protein] + ADP + H(+)</text>
        <dbReference type="Rhea" id="RHEA:17989"/>
        <dbReference type="Rhea" id="RHEA-COMP:9863"/>
        <dbReference type="Rhea" id="RHEA-COMP:11604"/>
        <dbReference type="ChEBI" id="CHEBI:15378"/>
        <dbReference type="ChEBI" id="CHEBI:29999"/>
        <dbReference type="ChEBI" id="CHEBI:30616"/>
        <dbReference type="ChEBI" id="CHEBI:83421"/>
        <dbReference type="ChEBI" id="CHEBI:456216"/>
    </reaction>
</comment>
<evidence type="ECO:0000256" key="4">
    <source>
        <dbReference type="ARBA" id="ARBA00047951"/>
    </source>
</evidence>
<dbReference type="InterPro" id="IPR011009">
    <property type="entry name" value="Kinase-like_dom_sf"/>
</dbReference>
<evidence type="ECO:0000256" key="5">
    <source>
        <dbReference type="SAM" id="Phobius"/>
    </source>
</evidence>
<protein>
    <recommendedName>
        <fullName evidence="6">Gnk2-homologous domain-containing protein</fullName>
    </recommendedName>
</protein>
<proteinExistence type="predicted"/>
<reference evidence="7" key="1">
    <citation type="journal article" date="2021" name="Front. Plant Sci.">
        <title>Chromosome-Scale Genome Assembly for Chinese Sour Jujube and Insights Into Its Genome Evolution and Domestication Signature.</title>
        <authorList>
            <person name="Shen L.-Y."/>
            <person name="Luo H."/>
            <person name="Wang X.-L."/>
            <person name="Wang X.-M."/>
            <person name="Qiu X.-J."/>
            <person name="Liu H."/>
            <person name="Zhou S.-S."/>
            <person name="Jia K.-H."/>
            <person name="Nie S."/>
            <person name="Bao Y.-T."/>
            <person name="Zhang R.-G."/>
            <person name="Yun Q.-Z."/>
            <person name="Chai Y.-H."/>
            <person name="Lu J.-Y."/>
            <person name="Li Y."/>
            <person name="Zhao S.-W."/>
            <person name="Mao J.-F."/>
            <person name="Jia S.-G."/>
            <person name="Mao Y.-M."/>
        </authorList>
    </citation>
    <scope>NUCLEOTIDE SEQUENCE</scope>
    <source>
        <strain evidence="7">AT0</strain>
        <tissue evidence="7">Leaf</tissue>
    </source>
</reference>
<dbReference type="GO" id="GO:0004672">
    <property type="term" value="F:protein kinase activity"/>
    <property type="evidence" value="ECO:0007669"/>
    <property type="project" value="InterPro"/>
</dbReference>
<feature type="domain" description="Gnk2-homologous" evidence="6">
    <location>
        <begin position="205"/>
        <end position="310"/>
    </location>
</feature>
<keyword evidence="5" id="KW-0812">Transmembrane</keyword>
<evidence type="ECO:0000256" key="2">
    <source>
        <dbReference type="ARBA" id="ARBA00022737"/>
    </source>
</evidence>
<name>A0A978W1I6_ZIZJJ</name>
<gene>
    <name evidence="7" type="ORF">FEM48_Zijuj01G0134400</name>
</gene>
<organism evidence="7 8">
    <name type="scientific">Ziziphus jujuba var. spinosa</name>
    <dbReference type="NCBI Taxonomy" id="714518"/>
    <lineage>
        <taxon>Eukaryota</taxon>
        <taxon>Viridiplantae</taxon>
        <taxon>Streptophyta</taxon>
        <taxon>Embryophyta</taxon>
        <taxon>Tracheophyta</taxon>
        <taxon>Spermatophyta</taxon>
        <taxon>Magnoliopsida</taxon>
        <taxon>eudicotyledons</taxon>
        <taxon>Gunneridae</taxon>
        <taxon>Pentapetalae</taxon>
        <taxon>rosids</taxon>
        <taxon>fabids</taxon>
        <taxon>Rosales</taxon>
        <taxon>Rhamnaceae</taxon>
        <taxon>Paliureae</taxon>
        <taxon>Ziziphus</taxon>
    </lineage>
</organism>
<dbReference type="FunFam" id="3.30.430.20:FF:000012">
    <property type="entry name" value="Cysteine-rich receptor-like protein kinase 25"/>
    <property type="match status" value="1"/>
</dbReference>
<keyword evidence="5" id="KW-1133">Transmembrane helix</keyword>
<feature type="domain" description="Gnk2-homologous" evidence="6">
    <location>
        <begin position="97"/>
        <end position="199"/>
    </location>
</feature>
<dbReference type="Pfam" id="PF07714">
    <property type="entry name" value="PK_Tyr_Ser-Thr"/>
    <property type="match status" value="1"/>
</dbReference>
<dbReference type="EMBL" id="JAEACU010000001">
    <property type="protein sequence ID" value="KAH7545820.1"/>
    <property type="molecule type" value="Genomic_DNA"/>
</dbReference>
<dbReference type="InterPro" id="IPR038408">
    <property type="entry name" value="GNK2_sf"/>
</dbReference>
<dbReference type="AlphaFoldDB" id="A0A978W1I6"/>
<feature type="transmembrane region" description="Helical" evidence="5">
    <location>
        <begin position="334"/>
        <end position="356"/>
    </location>
</feature>
<evidence type="ECO:0000313" key="8">
    <source>
        <dbReference type="Proteomes" id="UP000813462"/>
    </source>
</evidence>
<accession>A0A978W1I6</accession>
<comment type="catalytic activity">
    <reaction evidence="4">
        <text>L-threonyl-[protein] + ATP = O-phospho-L-threonyl-[protein] + ADP + H(+)</text>
        <dbReference type="Rhea" id="RHEA:46608"/>
        <dbReference type="Rhea" id="RHEA-COMP:11060"/>
        <dbReference type="Rhea" id="RHEA-COMP:11605"/>
        <dbReference type="ChEBI" id="CHEBI:15378"/>
        <dbReference type="ChEBI" id="CHEBI:30013"/>
        <dbReference type="ChEBI" id="CHEBI:30616"/>
        <dbReference type="ChEBI" id="CHEBI:61977"/>
        <dbReference type="ChEBI" id="CHEBI:456216"/>
    </reaction>
</comment>
<keyword evidence="2" id="KW-0677">Repeat</keyword>
<dbReference type="Pfam" id="PF01657">
    <property type="entry name" value="Stress-antifung"/>
    <property type="match status" value="2"/>
</dbReference>
<dbReference type="PANTHER" id="PTHR32099">
    <property type="entry name" value="CYSTEINE-RICH REPEAT SECRETORY PROTEIN"/>
    <property type="match status" value="1"/>
</dbReference>
<evidence type="ECO:0000256" key="1">
    <source>
        <dbReference type="ARBA" id="ARBA00022729"/>
    </source>
</evidence>
<dbReference type="PANTHER" id="PTHR32099:SF42">
    <property type="entry name" value="CYSTEINE-RICH RECEPTOR-LIKE PROTEIN KINASE 9-RELATED"/>
    <property type="match status" value="1"/>
</dbReference>
<dbReference type="InterPro" id="IPR002902">
    <property type="entry name" value="GNK2"/>
</dbReference>
<dbReference type="PROSITE" id="PS51473">
    <property type="entry name" value="GNK2"/>
    <property type="match status" value="2"/>
</dbReference>